<accession>A0ABP8MB40</accession>
<feature type="region of interest" description="Disordered" evidence="14">
    <location>
        <begin position="28"/>
        <end position="55"/>
    </location>
</feature>
<dbReference type="Gene3D" id="2.60.40.1120">
    <property type="entry name" value="Carboxypeptidase-like, regulatory domain"/>
    <property type="match status" value="1"/>
</dbReference>
<dbReference type="Pfam" id="PF13715">
    <property type="entry name" value="CarbopepD_reg_2"/>
    <property type="match status" value="1"/>
</dbReference>
<evidence type="ECO:0000256" key="15">
    <source>
        <dbReference type="SAM" id="SignalP"/>
    </source>
</evidence>
<gene>
    <name evidence="18" type="ORF">GCM10023091_39710</name>
</gene>
<dbReference type="Gene3D" id="2.170.130.10">
    <property type="entry name" value="TonB-dependent receptor, plug domain"/>
    <property type="match status" value="1"/>
</dbReference>
<keyword evidence="18" id="KW-0675">Receptor</keyword>
<keyword evidence="2 12" id="KW-0813">Transport</keyword>
<evidence type="ECO:0000259" key="17">
    <source>
        <dbReference type="Pfam" id="PF07715"/>
    </source>
</evidence>
<dbReference type="PANTHER" id="PTHR32552:SF68">
    <property type="entry name" value="FERRICHROME OUTER MEMBRANE TRANSPORTER_PHAGE RECEPTOR"/>
    <property type="match status" value="1"/>
</dbReference>
<evidence type="ECO:0000256" key="10">
    <source>
        <dbReference type="ARBA" id="ARBA00023136"/>
    </source>
</evidence>
<dbReference type="InterPro" id="IPR008969">
    <property type="entry name" value="CarboxyPept-like_regulatory"/>
</dbReference>
<evidence type="ECO:0000256" key="7">
    <source>
        <dbReference type="ARBA" id="ARBA00023004"/>
    </source>
</evidence>
<dbReference type="PROSITE" id="PS52016">
    <property type="entry name" value="TONB_DEPENDENT_REC_3"/>
    <property type="match status" value="1"/>
</dbReference>
<dbReference type="PANTHER" id="PTHR32552">
    <property type="entry name" value="FERRICHROME IRON RECEPTOR-RELATED"/>
    <property type="match status" value="1"/>
</dbReference>
<keyword evidence="19" id="KW-1185">Reference proteome</keyword>
<evidence type="ECO:0000259" key="16">
    <source>
        <dbReference type="Pfam" id="PF00593"/>
    </source>
</evidence>
<evidence type="ECO:0000256" key="4">
    <source>
        <dbReference type="ARBA" id="ARBA00022496"/>
    </source>
</evidence>
<dbReference type="InterPro" id="IPR012910">
    <property type="entry name" value="Plug_dom"/>
</dbReference>
<evidence type="ECO:0000313" key="19">
    <source>
        <dbReference type="Proteomes" id="UP001501508"/>
    </source>
</evidence>
<evidence type="ECO:0000256" key="13">
    <source>
        <dbReference type="RuleBase" id="RU003357"/>
    </source>
</evidence>
<dbReference type="EMBL" id="BAABEY010000036">
    <property type="protein sequence ID" value="GAA4446496.1"/>
    <property type="molecule type" value="Genomic_DNA"/>
</dbReference>
<evidence type="ECO:0000256" key="1">
    <source>
        <dbReference type="ARBA" id="ARBA00004571"/>
    </source>
</evidence>
<evidence type="ECO:0000256" key="12">
    <source>
        <dbReference type="PROSITE-ProRule" id="PRU01360"/>
    </source>
</evidence>
<dbReference type="SUPFAM" id="SSF56935">
    <property type="entry name" value="Porins"/>
    <property type="match status" value="1"/>
</dbReference>
<reference evidence="19" key="1">
    <citation type="journal article" date="2019" name="Int. J. Syst. Evol. Microbiol.">
        <title>The Global Catalogue of Microorganisms (GCM) 10K type strain sequencing project: providing services to taxonomists for standard genome sequencing and annotation.</title>
        <authorList>
            <consortium name="The Broad Institute Genomics Platform"/>
            <consortium name="The Broad Institute Genome Sequencing Center for Infectious Disease"/>
            <person name="Wu L."/>
            <person name="Ma J."/>
        </authorList>
    </citation>
    <scope>NUCLEOTIDE SEQUENCE [LARGE SCALE GENOMIC DNA]</scope>
    <source>
        <strain evidence="19">JCM 31920</strain>
    </source>
</reference>
<feature type="chain" id="PRO_5046104959" evidence="15">
    <location>
        <begin position="22"/>
        <end position="815"/>
    </location>
</feature>
<dbReference type="InterPro" id="IPR036942">
    <property type="entry name" value="Beta-barrel_TonB_sf"/>
</dbReference>
<keyword evidence="9 13" id="KW-0798">TonB box</keyword>
<comment type="subcellular location">
    <subcellularLocation>
        <location evidence="1 12">Cell outer membrane</location>
        <topology evidence="1 12">Multi-pass membrane protein</topology>
    </subcellularLocation>
</comment>
<dbReference type="Pfam" id="PF00593">
    <property type="entry name" value="TonB_dep_Rec_b-barrel"/>
    <property type="match status" value="1"/>
</dbReference>
<keyword evidence="4" id="KW-0410">Iron transport</keyword>
<evidence type="ECO:0000256" key="11">
    <source>
        <dbReference type="ARBA" id="ARBA00023237"/>
    </source>
</evidence>
<evidence type="ECO:0000256" key="2">
    <source>
        <dbReference type="ARBA" id="ARBA00022448"/>
    </source>
</evidence>
<comment type="similarity">
    <text evidence="12 13">Belongs to the TonB-dependent receptor family.</text>
</comment>
<protein>
    <submittedName>
        <fullName evidence="18">TonB-dependent receptor</fullName>
    </submittedName>
</protein>
<keyword evidence="8" id="KW-0406">Ion transport</keyword>
<evidence type="ECO:0000256" key="8">
    <source>
        <dbReference type="ARBA" id="ARBA00023065"/>
    </source>
</evidence>
<dbReference type="InterPro" id="IPR037066">
    <property type="entry name" value="Plug_dom_sf"/>
</dbReference>
<evidence type="ECO:0000256" key="14">
    <source>
        <dbReference type="SAM" id="MobiDB-lite"/>
    </source>
</evidence>
<comment type="caution">
    <text evidence="18">The sequence shown here is derived from an EMBL/GenBank/DDBJ whole genome shotgun (WGS) entry which is preliminary data.</text>
</comment>
<evidence type="ECO:0000256" key="5">
    <source>
        <dbReference type="ARBA" id="ARBA00022692"/>
    </source>
</evidence>
<evidence type="ECO:0000256" key="9">
    <source>
        <dbReference type="ARBA" id="ARBA00023077"/>
    </source>
</evidence>
<dbReference type="InterPro" id="IPR039426">
    <property type="entry name" value="TonB-dep_rcpt-like"/>
</dbReference>
<sequence length="815" mass="91357">MRKVAACLMFVCLIAGKPLLAQKNVSGNVSDAETRQPLPGATVKAGPSRGTTTDERGRFHLNNLLPDTETLEISFLGFLPATVRISDLEKSPEILLKRTTFTADEVIVSATRVSDKTGMAYTNVTAEAIRGQNLGQDLPVLLNFTPSMVTTTDAGAGVGYTGMRIRGSDATRINMTINGIPYNDPESQGAFFVNMPDFASSVSSIQIQRGVGSSTNGAGAFGATVNINTNEFRREAYAELANSYGSFNTWKNTVKVGSGLLNDKFTVDARLSRVKSDGFIDRASSDLKSFYLSGAYYGRKSYIRANVFSGKERTYQAWNGVPEAKYRNNREGILAFIGRNELNERDAQNLLNANPRTYNLYWYDNETDNYQQDQYQLLTSHTLSNQLTLNVNAFYVRGAGYYEQYKDNAKLSSYLLPPVVTGSDTIKRTDLIRQRWLDNHYYGTTFSLDYNNFKKLNLSIGGGWNQFDNDHYGKVIWARFASTSESGYRYYSGRGLKTDFNLYAKAYYQLSTAFNVYGDLQFRSVDYTVNGTDNELLELNVDTRSRFWNPKVGINYDLANGASVYASFSVGNREPNRNDFVDARPGAVPTHETLYDWEAGYRVRLNRVSLNANAYLMDYRNQLVLTGAVNDVGSSVRMNVPKSYRAGIELEAGWAITSDLNWNANVTWSQNKINNFTEYVLNYETYEHEAVHHGKTDISFSPNVVTGSQLRYKPASGWELALLSKYVGSQYLDNTSSADRRLDGYFTNDLRLSWKVTPKWVKSIEVIGLINNLLNTKYVSNGYTYGYRSGAVHTQEVFYFPQAGTNFLLGVNLSF</sequence>
<evidence type="ECO:0000256" key="6">
    <source>
        <dbReference type="ARBA" id="ARBA00022729"/>
    </source>
</evidence>
<keyword evidence="7" id="KW-0408">Iron</keyword>
<dbReference type="RefSeq" id="WP_345032461.1">
    <property type="nucleotide sequence ID" value="NZ_BAABEY010000036.1"/>
</dbReference>
<evidence type="ECO:0000313" key="18">
    <source>
        <dbReference type="EMBL" id="GAA4446496.1"/>
    </source>
</evidence>
<keyword evidence="10 12" id="KW-0472">Membrane</keyword>
<keyword evidence="5 12" id="KW-0812">Transmembrane</keyword>
<name>A0ABP8MB40_9BACT</name>
<dbReference type="SUPFAM" id="SSF49464">
    <property type="entry name" value="Carboxypeptidase regulatory domain-like"/>
    <property type="match status" value="1"/>
</dbReference>
<dbReference type="Pfam" id="PF07715">
    <property type="entry name" value="Plug"/>
    <property type="match status" value="1"/>
</dbReference>
<feature type="domain" description="TonB-dependent receptor plug" evidence="17">
    <location>
        <begin position="116"/>
        <end position="223"/>
    </location>
</feature>
<keyword evidence="3 12" id="KW-1134">Transmembrane beta strand</keyword>
<keyword evidence="11 12" id="KW-0998">Cell outer membrane</keyword>
<dbReference type="InterPro" id="IPR000531">
    <property type="entry name" value="Beta-barrel_TonB"/>
</dbReference>
<evidence type="ECO:0000256" key="3">
    <source>
        <dbReference type="ARBA" id="ARBA00022452"/>
    </source>
</evidence>
<keyword evidence="6 15" id="KW-0732">Signal</keyword>
<proteinExistence type="inferred from homology"/>
<feature type="signal peptide" evidence="15">
    <location>
        <begin position="1"/>
        <end position="21"/>
    </location>
</feature>
<dbReference type="Proteomes" id="UP001501508">
    <property type="component" value="Unassembled WGS sequence"/>
</dbReference>
<organism evidence="18 19">
    <name type="scientific">Ravibacter arvi</name>
    <dbReference type="NCBI Taxonomy" id="2051041"/>
    <lineage>
        <taxon>Bacteria</taxon>
        <taxon>Pseudomonadati</taxon>
        <taxon>Bacteroidota</taxon>
        <taxon>Cytophagia</taxon>
        <taxon>Cytophagales</taxon>
        <taxon>Spirosomataceae</taxon>
        <taxon>Ravibacter</taxon>
    </lineage>
</organism>
<feature type="domain" description="TonB-dependent receptor-like beta-barrel" evidence="16">
    <location>
        <begin position="330"/>
        <end position="766"/>
    </location>
</feature>
<dbReference type="Gene3D" id="2.40.170.20">
    <property type="entry name" value="TonB-dependent receptor, beta-barrel domain"/>
    <property type="match status" value="1"/>
</dbReference>